<gene>
    <name evidence="1" type="ORF">HDG69_001377</name>
</gene>
<proteinExistence type="predicted"/>
<reference evidence="1 2" key="1">
    <citation type="submission" date="2020-05" db="EMBL/GenBank/DDBJ databases">
        <title>Genomic Encyclopedia of Type Strains, Phase III (KMG-III): the genomes of soil and plant-associated and newly described type strains.</title>
        <authorList>
            <person name="Whitman W."/>
        </authorList>
    </citation>
    <scope>NUCLEOTIDE SEQUENCE [LARGE SCALE GENOMIC DNA]</scope>
    <source>
        <strain evidence="1 2">KCTC 19046</strain>
    </source>
</reference>
<protein>
    <submittedName>
        <fullName evidence="1">Uncharacterized protein</fullName>
    </submittedName>
</protein>
<comment type="caution">
    <text evidence="1">The sequence shown here is derived from an EMBL/GenBank/DDBJ whole genome shotgun (WGS) entry which is preliminary data.</text>
</comment>
<dbReference type="RefSeq" id="WP_171782953.1">
    <property type="nucleotide sequence ID" value="NZ_BAAAML010000002.1"/>
</dbReference>
<evidence type="ECO:0000313" key="2">
    <source>
        <dbReference type="Proteomes" id="UP000757540"/>
    </source>
</evidence>
<dbReference type="EMBL" id="JABEZU010000001">
    <property type="protein sequence ID" value="NOV96824.1"/>
    <property type="molecule type" value="Genomic_DNA"/>
</dbReference>
<keyword evidence="2" id="KW-1185">Reference proteome</keyword>
<evidence type="ECO:0000313" key="1">
    <source>
        <dbReference type="EMBL" id="NOV96824.1"/>
    </source>
</evidence>
<organism evidence="1 2">
    <name type="scientific">Isoptericola halotolerans</name>
    <dbReference type="NCBI Taxonomy" id="300560"/>
    <lineage>
        <taxon>Bacteria</taxon>
        <taxon>Bacillati</taxon>
        <taxon>Actinomycetota</taxon>
        <taxon>Actinomycetes</taxon>
        <taxon>Micrococcales</taxon>
        <taxon>Promicromonosporaceae</taxon>
        <taxon>Isoptericola</taxon>
    </lineage>
</organism>
<sequence>MTATTFTDADRKALVDRYPVNQPKEVRRVVSVIDDPVRAEEFVQSAVPTFPAPDATAPDWAEDAEPWSWWGNGDGWRRSLSVTAVVPGFASAVLTQTEVMLRPGALEAGVATLYVDVDDAEEAQTPENIMALAEGLQRLATSLADIQQD</sequence>
<accession>A0ABX2A1V1</accession>
<name>A0ABX2A1V1_9MICO</name>
<dbReference type="Proteomes" id="UP000757540">
    <property type="component" value="Unassembled WGS sequence"/>
</dbReference>